<dbReference type="STRING" id="449659.IV66_GL001978"/>
<dbReference type="EMBL" id="JQCN01000047">
    <property type="protein sequence ID" value="KRN98445.1"/>
    <property type="molecule type" value="Genomic_DNA"/>
</dbReference>
<dbReference type="PANTHER" id="PTHR10000:SF8">
    <property type="entry name" value="HAD SUPERFAMILY HYDROLASE-LIKE, TYPE 3"/>
    <property type="match status" value="1"/>
</dbReference>
<dbReference type="Gene3D" id="3.40.50.1000">
    <property type="entry name" value="HAD superfamily/HAD-like"/>
    <property type="match status" value="1"/>
</dbReference>
<dbReference type="InterPro" id="IPR036412">
    <property type="entry name" value="HAD-like_sf"/>
</dbReference>
<dbReference type="PANTHER" id="PTHR10000">
    <property type="entry name" value="PHOSPHOSERINE PHOSPHATASE"/>
    <property type="match status" value="1"/>
</dbReference>
<gene>
    <name evidence="1" type="ORF">IV66_GL001978</name>
</gene>
<proteinExistence type="predicted"/>
<dbReference type="SUPFAM" id="SSF56784">
    <property type="entry name" value="HAD-like"/>
    <property type="match status" value="1"/>
</dbReference>
<protein>
    <submittedName>
        <fullName evidence="1">HAD superfamily hydrolase</fullName>
    </submittedName>
</protein>
<name>A0A0R2LID3_9LACO</name>
<dbReference type="SFLD" id="SFLDG01140">
    <property type="entry name" value="C2.B:_Phosphomannomutase_and_P"/>
    <property type="match status" value="1"/>
</dbReference>
<dbReference type="GO" id="GO:0000287">
    <property type="term" value="F:magnesium ion binding"/>
    <property type="evidence" value="ECO:0007669"/>
    <property type="project" value="TreeGrafter"/>
</dbReference>
<dbReference type="CDD" id="cd07516">
    <property type="entry name" value="HAD_Pase"/>
    <property type="match status" value="1"/>
</dbReference>
<dbReference type="SFLD" id="SFLDG01144">
    <property type="entry name" value="C2.B.4:_PGP_Like"/>
    <property type="match status" value="1"/>
</dbReference>
<dbReference type="InterPro" id="IPR023214">
    <property type="entry name" value="HAD_sf"/>
</dbReference>
<reference evidence="1 2" key="1">
    <citation type="journal article" date="2015" name="Genome Announc.">
        <title>Expanding the biotechnology potential of lactobacilli through comparative genomics of 213 strains and associated genera.</title>
        <authorList>
            <person name="Sun Z."/>
            <person name="Harris H.M."/>
            <person name="McCann A."/>
            <person name="Guo C."/>
            <person name="Argimon S."/>
            <person name="Zhang W."/>
            <person name="Yang X."/>
            <person name="Jeffery I.B."/>
            <person name="Cooney J.C."/>
            <person name="Kagawa T.F."/>
            <person name="Liu W."/>
            <person name="Song Y."/>
            <person name="Salvetti E."/>
            <person name="Wrobel A."/>
            <person name="Rasinkangas P."/>
            <person name="Parkhill J."/>
            <person name="Rea M.C."/>
            <person name="O'Sullivan O."/>
            <person name="Ritari J."/>
            <person name="Douillard F.P."/>
            <person name="Paul Ross R."/>
            <person name="Yang R."/>
            <person name="Briner A.E."/>
            <person name="Felis G.E."/>
            <person name="de Vos W.M."/>
            <person name="Barrangou R."/>
            <person name="Klaenhammer T.R."/>
            <person name="Caufield P.W."/>
            <person name="Cui Y."/>
            <person name="Zhang H."/>
            <person name="O'Toole P.W."/>
        </authorList>
    </citation>
    <scope>NUCLEOTIDE SEQUENCE [LARGE SCALE GENOMIC DNA]</scope>
    <source>
        <strain evidence="1 2">NBRC 103219</strain>
    </source>
</reference>
<comment type="caution">
    <text evidence="1">The sequence shown here is derived from an EMBL/GenBank/DDBJ whole genome shotgun (WGS) entry which is preliminary data.</text>
</comment>
<dbReference type="OrthoDB" id="9790031at2"/>
<dbReference type="GO" id="GO:0016791">
    <property type="term" value="F:phosphatase activity"/>
    <property type="evidence" value="ECO:0007669"/>
    <property type="project" value="UniProtKB-ARBA"/>
</dbReference>
<dbReference type="PATRIC" id="fig|449659.4.peg.2031"/>
<dbReference type="Gene3D" id="3.30.1240.10">
    <property type="match status" value="1"/>
</dbReference>
<dbReference type="NCBIfam" id="TIGR00099">
    <property type="entry name" value="Cof-subfamily"/>
    <property type="match status" value="1"/>
</dbReference>
<dbReference type="Pfam" id="PF08282">
    <property type="entry name" value="Hydrolase_3"/>
    <property type="match status" value="1"/>
</dbReference>
<keyword evidence="2" id="KW-1185">Reference proteome</keyword>
<dbReference type="InterPro" id="IPR000150">
    <property type="entry name" value="Cof"/>
</dbReference>
<dbReference type="SFLD" id="SFLDS00003">
    <property type="entry name" value="Haloacid_Dehalogenase"/>
    <property type="match status" value="1"/>
</dbReference>
<organism evidence="1 2">
    <name type="scientific">Ligilactobacillus pobuzihii</name>
    <dbReference type="NCBI Taxonomy" id="449659"/>
    <lineage>
        <taxon>Bacteria</taxon>
        <taxon>Bacillati</taxon>
        <taxon>Bacillota</taxon>
        <taxon>Bacilli</taxon>
        <taxon>Lactobacillales</taxon>
        <taxon>Lactobacillaceae</taxon>
        <taxon>Ligilactobacillus</taxon>
    </lineage>
</organism>
<dbReference type="InterPro" id="IPR006379">
    <property type="entry name" value="HAD-SF_hydro_IIB"/>
</dbReference>
<dbReference type="RefSeq" id="WP_017866868.1">
    <property type="nucleotide sequence ID" value="NZ_BJYB01000043.1"/>
</dbReference>
<dbReference type="AlphaFoldDB" id="A0A0R2LID3"/>
<sequence>MAIKLIALDIDDTLLNSHGKIQDSTKKSLHSALQKGLKVVLCSGRPLPVVTPFLEELGITGDKQYAITYNGSVVESVTGNIVVQMGLDNQEYRHIDKYAQRNNLQYNVLDQNGTIYTSNRDVNRITVVQAWENNAGILIRTPDDLSSDLSIVKVVFVGETEKLDQVEPEVQAEFGQKNYVVRAADNFLKVMNLKANKGNALSQLTRVLGIDPSEVLVFGDERNDVPMFDFAGQAVAMGNGSKAAKEHASFVTASNNNDGIAKALTKFLELEE</sequence>
<accession>A0A0R2LID3</accession>
<keyword evidence="1" id="KW-0378">Hydrolase</keyword>
<evidence type="ECO:0000313" key="2">
    <source>
        <dbReference type="Proteomes" id="UP000051886"/>
    </source>
</evidence>
<dbReference type="NCBIfam" id="TIGR01484">
    <property type="entry name" value="HAD-SF-IIB"/>
    <property type="match status" value="1"/>
</dbReference>
<dbReference type="GO" id="GO:0005829">
    <property type="term" value="C:cytosol"/>
    <property type="evidence" value="ECO:0007669"/>
    <property type="project" value="TreeGrafter"/>
</dbReference>
<evidence type="ECO:0000313" key="1">
    <source>
        <dbReference type="EMBL" id="KRN98445.1"/>
    </source>
</evidence>
<dbReference type="Proteomes" id="UP000051886">
    <property type="component" value="Unassembled WGS sequence"/>
</dbReference>